<dbReference type="Proteomes" id="UP001219355">
    <property type="component" value="Chromosome 1"/>
</dbReference>
<protein>
    <recommendedName>
        <fullName evidence="2">DUF2293 domain-containing protein</fullName>
    </recommendedName>
</protein>
<evidence type="ECO:0000313" key="4">
    <source>
        <dbReference type="Proteomes" id="UP001219355"/>
    </source>
</evidence>
<gene>
    <name evidence="3" type="ORF">PRK78_001078</name>
</gene>
<dbReference type="Pfam" id="PF10056">
    <property type="entry name" value="DUF2293"/>
    <property type="match status" value="1"/>
</dbReference>
<organism evidence="3 4">
    <name type="scientific">Emydomyces testavorans</name>
    <dbReference type="NCBI Taxonomy" id="2070801"/>
    <lineage>
        <taxon>Eukaryota</taxon>
        <taxon>Fungi</taxon>
        <taxon>Dikarya</taxon>
        <taxon>Ascomycota</taxon>
        <taxon>Pezizomycotina</taxon>
        <taxon>Eurotiomycetes</taxon>
        <taxon>Eurotiomycetidae</taxon>
        <taxon>Onygenales</taxon>
        <taxon>Nannizziopsiaceae</taxon>
        <taxon>Emydomyces</taxon>
    </lineage>
</organism>
<accession>A0AAF0IGH9</accession>
<evidence type="ECO:0000313" key="3">
    <source>
        <dbReference type="EMBL" id="WEW55646.1"/>
    </source>
</evidence>
<keyword evidence="4" id="KW-1185">Reference proteome</keyword>
<sequence>MTRVLHRAGSAQAARARSKATKAKIRKHKIIMETITQEKKKLRSVISFEAKAPPGYTFIPAGNPRFTSACKEICRKDGLKVFTVSTTPHHRMHNLSQQVHRIGYHFPSVVVANVCMERGVFLSSTGKVMPYRHLPSHGHVRDLMRERRADSEISQNTINTEARDAIRDLFPNIPDKDLNQIIKTAFRKGKRKVGTAVELPLARRAQLAVVAHIRHIYTDYDRLLRLTSFQEARAAVEEPCLAKLVQWRGDDENGETVLEDVFREVIVISDDEDDDDISEENERYQGSRDSSVEIISSNTVVKELRTQPFKYGNSPALDRGAAPEPSEDEAPPGVRFVPETPRKRKAGNKKRVDRRGFSRYQAWDRARDRYRGTLNSANLDQSVGRSSGHDELPVLTQSRLHESQSARQFSYAGQSQLRAVHPARPVDPLEPTSQFPYQNEKNTRPQVRMKRPEPPAIIRFTDGSVFERADRALRPEYAKPDERPKVPGLLPPHRTRGYIPLEQVKYQTISTQPYTPMQDVTNSDYEHRGLPMIRRHCPDDESHGHRADHRLLISRKRDSNGTLIDEAYHKQAPLEDLSGRINVIDINDGRRQLPPKKNKIVLHNTIEDSGMDSRRQPSELLYPPKPGYIGRRRVDEPYSPKGERQGILINTPVVSNHDHWHPSSRLVERAGNQMERRPTGVSESLETTTRKDAFPTDFIHGQRRQGHVPDHDPHAFHSIHEYTGAPSVYAGGGPAYRAQKNSDNIGLDQISHIPRPQQVLVGPESLERRAILLKRSSPVHSVSLRQGSQERRPLSFHQDMRSSRIYSHDFVRPVQSPKKEETLRYHANAAARDTRKEPIGHYPTSLSDSDFGGFPSDRRIIYESTLNRSLSPPTHHPDSRIDVPGPRTFHGPRVLQQSSSQTQQRAYHVHAIEDSRDILPEERRYG</sequence>
<dbReference type="AlphaFoldDB" id="A0AAF0IGH9"/>
<feature type="region of interest" description="Disordered" evidence="1">
    <location>
        <begin position="306"/>
        <end position="353"/>
    </location>
</feature>
<dbReference type="InterPro" id="IPR018744">
    <property type="entry name" value="DUF2293"/>
</dbReference>
<feature type="region of interest" description="Disordered" evidence="1">
    <location>
        <begin position="401"/>
        <end position="448"/>
    </location>
</feature>
<feature type="region of interest" description="Disordered" evidence="1">
    <location>
        <begin position="828"/>
        <end position="850"/>
    </location>
</feature>
<feature type="compositionally biased region" description="Polar residues" evidence="1">
    <location>
        <begin position="895"/>
        <end position="905"/>
    </location>
</feature>
<feature type="region of interest" description="Disordered" evidence="1">
    <location>
        <begin position="1"/>
        <end position="22"/>
    </location>
</feature>
<dbReference type="PANTHER" id="PTHR38113:SF1">
    <property type="entry name" value="DUF2293 DOMAIN-CONTAINING PROTEIN"/>
    <property type="match status" value="1"/>
</dbReference>
<proteinExistence type="predicted"/>
<feature type="compositionally biased region" description="Basic residues" evidence="1">
    <location>
        <begin position="342"/>
        <end position="353"/>
    </location>
</feature>
<name>A0AAF0IGH9_9EURO</name>
<feature type="compositionally biased region" description="Polar residues" evidence="1">
    <location>
        <begin position="431"/>
        <end position="440"/>
    </location>
</feature>
<dbReference type="EMBL" id="CP120627">
    <property type="protein sequence ID" value="WEW55646.1"/>
    <property type="molecule type" value="Genomic_DNA"/>
</dbReference>
<feature type="region of interest" description="Disordered" evidence="1">
    <location>
        <begin position="866"/>
        <end position="905"/>
    </location>
</feature>
<feature type="domain" description="DUF2293" evidence="2">
    <location>
        <begin position="165"/>
        <end position="248"/>
    </location>
</feature>
<feature type="region of interest" description="Disordered" evidence="1">
    <location>
        <begin position="609"/>
        <end position="632"/>
    </location>
</feature>
<dbReference type="PANTHER" id="PTHR38113">
    <property type="match status" value="1"/>
</dbReference>
<reference evidence="3" key="1">
    <citation type="submission" date="2023-03" db="EMBL/GenBank/DDBJ databases">
        <title>Emydomyces testavorans Genome Sequence.</title>
        <authorList>
            <person name="Hoyer L."/>
        </authorList>
    </citation>
    <scope>NUCLEOTIDE SEQUENCE</scope>
    <source>
        <strain evidence="3">16-2883</strain>
    </source>
</reference>
<evidence type="ECO:0000259" key="2">
    <source>
        <dbReference type="Pfam" id="PF10056"/>
    </source>
</evidence>
<feature type="compositionally biased region" description="Polar residues" evidence="1">
    <location>
        <begin position="405"/>
        <end position="417"/>
    </location>
</feature>
<evidence type="ECO:0000256" key="1">
    <source>
        <dbReference type="SAM" id="MobiDB-lite"/>
    </source>
</evidence>